<evidence type="ECO:0000313" key="8">
    <source>
        <dbReference type="EMBL" id="CAF2097979.1"/>
    </source>
</evidence>
<evidence type="ECO:0000313" key="10">
    <source>
        <dbReference type="EMBL" id="CAF3836479.1"/>
    </source>
</evidence>
<dbReference type="EMBL" id="CAJNRE010004850">
    <property type="protein sequence ID" value="CAF2039435.1"/>
    <property type="molecule type" value="Genomic_DNA"/>
</dbReference>
<dbReference type="OrthoDB" id="194358at2759"/>
<evidence type="ECO:0000313" key="9">
    <source>
        <dbReference type="EMBL" id="CAF2194987.1"/>
    </source>
</evidence>
<evidence type="ECO:0000256" key="4">
    <source>
        <dbReference type="SAM" id="MobiDB-lite"/>
    </source>
</evidence>
<feature type="repeat" description="ANK" evidence="3">
    <location>
        <begin position="156"/>
        <end position="188"/>
    </location>
</feature>
<evidence type="ECO:0000313" key="11">
    <source>
        <dbReference type="EMBL" id="CAF3867675.1"/>
    </source>
</evidence>
<evidence type="ECO:0000256" key="2">
    <source>
        <dbReference type="ARBA" id="ARBA00023043"/>
    </source>
</evidence>
<dbReference type="Proteomes" id="UP000663842">
    <property type="component" value="Unassembled WGS sequence"/>
</dbReference>
<keyword evidence="13" id="KW-1185">Reference proteome</keyword>
<dbReference type="InterPro" id="IPR002110">
    <property type="entry name" value="Ankyrin_rpt"/>
</dbReference>
<organism evidence="6 12">
    <name type="scientific">Rotaria magnacalcarata</name>
    <dbReference type="NCBI Taxonomy" id="392030"/>
    <lineage>
        <taxon>Eukaryota</taxon>
        <taxon>Metazoa</taxon>
        <taxon>Spiralia</taxon>
        <taxon>Gnathifera</taxon>
        <taxon>Rotifera</taxon>
        <taxon>Eurotatoria</taxon>
        <taxon>Bdelloidea</taxon>
        <taxon>Philodinida</taxon>
        <taxon>Philodinidae</taxon>
        <taxon>Rotaria</taxon>
    </lineage>
</organism>
<keyword evidence="1" id="KW-0677">Repeat</keyword>
<dbReference type="EMBL" id="CAJNRG010016237">
    <property type="protein sequence ID" value="CAF2194987.1"/>
    <property type="molecule type" value="Genomic_DNA"/>
</dbReference>
<evidence type="ECO:0000256" key="3">
    <source>
        <dbReference type="PROSITE-ProRule" id="PRU00023"/>
    </source>
</evidence>
<evidence type="ECO:0000313" key="12">
    <source>
        <dbReference type="Proteomes" id="UP000663834"/>
    </source>
</evidence>
<accession>A0A816G8C3</accession>
<dbReference type="PROSITE" id="PS50088">
    <property type="entry name" value="ANK_REPEAT"/>
    <property type="match status" value="3"/>
</dbReference>
<feature type="region of interest" description="Disordered" evidence="4">
    <location>
        <begin position="459"/>
        <end position="478"/>
    </location>
</feature>
<name>A0A816G8C3_9BILA</name>
<dbReference type="Proteomes" id="UP000663866">
    <property type="component" value="Unassembled WGS sequence"/>
</dbReference>
<dbReference type="Proteomes" id="UP000663855">
    <property type="component" value="Unassembled WGS sequence"/>
</dbReference>
<dbReference type="PROSITE" id="PS50297">
    <property type="entry name" value="ANK_REP_REGION"/>
    <property type="match status" value="2"/>
</dbReference>
<dbReference type="AlphaFoldDB" id="A0A816G8C3"/>
<comment type="caution">
    <text evidence="6">The sequence shown here is derived from an EMBL/GenBank/DDBJ whole genome shotgun (WGS) entry which is preliminary data.</text>
</comment>
<evidence type="ECO:0000313" key="5">
    <source>
        <dbReference type="EMBL" id="CAF0998888.1"/>
    </source>
</evidence>
<dbReference type="Gene3D" id="1.25.40.20">
    <property type="entry name" value="Ankyrin repeat-containing domain"/>
    <property type="match status" value="1"/>
</dbReference>
<evidence type="ECO:0000313" key="6">
    <source>
        <dbReference type="EMBL" id="CAF1671821.1"/>
    </source>
</evidence>
<evidence type="ECO:0000313" key="7">
    <source>
        <dbReference type="EMBL" id="CAF2039435.1"/>
    </source>
</evidence>
<dbReference type="InterPro" id="IPR036770">
    <property type="entry name" value="Ankyrin_rpt-contain_sf"/>
</dbReference>
<evidence type="ECO:0000313" key="13">
    <source>
        <dbReference type="Proteomes" id="UP000663866"/>
    </source>
</evidence>
<dbReference type="Pfam" id="PF12796">
    <property type="entry name" value="Ank_2"/>
    <property type="match status" value="1"/>
</dbReference>
<dbReference type="EMBL" id="CAJOBF010000772">
    <property type="protein sequence ID" value="CAF3867675.1"/>
    <property type="molecule type" value="Genomic_DNA"/>
</dbReference>
<dbReference type="SUPFAM" id="SSF48403">
    <property type="entry name" value="Ankyrin repeat"/>
    <property type="match status" value="1"/>
</dbReference>
<feature type="repeat" description="ANK" evidence="3">
    <location>
        <begin position="49"/>
        <end position="81"/>
    </location>
</feature>
<dbReference type="Proteomes" id="UP000663824">
    <property type="component" value="Unassembled WGS sequence"/>
</dbReference>
<dbReference type="EMBL" id="CAJOBG010000613">
    <property type="protein sequence ID" value="CAF3836479.1"/>
    <property type="molecule type" value="Genomic_DNA"/>
</dbReference>
<dbReference type="PANTHER" id="PTHR24198:SF165">
    <property type="entry name" value="ANKYRIN REPEAT-CONTAINING PROTEIN-RELATED"/>
    <property type="match status" value="1"/>
</dbReference>
<dbReference type="Proteomes" id="UP000663856">
    <property type="component" value="Unassembled WGS sequence"/>
</dbReference>
<feature type="repeat" description="ANK" evidence="3">
    <location>
        <begin position="116"/>
        <end position="155"/>
    </location>
</feature>
<dbReference type="Pfam" id="PF00023">
    <property type="entry name" value="Ank"/>
    <property type="match status" value="1"/>
</dbReference>
<dbReference type="SMART" id="SM00248">
    <property type="entry name" value="ANK"/>
    <property type="match status" value="5"/>
</dbReference>
<gene>
    <name evidence="5" type="ORF">CJN711_LOCUS2248</name>
    <name evidence="6" type="ORF">KQP761_LOCUS34436</name>
    <name evidence="7" type="ORF">MBJ925_LOCUS11159</name>
    <name evidence="10" type="ORF">OVN521_LOCUS5981</name>
    <name evidence="11" type="ORF">UXM345_LOCUS8743</name>
    <name evidence="8" type="ORF">WKI299_LOCUS19585</name>
    <name evidence="9" type="ORF">XDN619_LOCUS32489</name>
</gene>
<reference evidence="6" key="1">
    <citation type="submission" date="2021-02" db="EMBL/GenBank/DDBJ databases">
        <authorList>
            <person name="Nowell W R."/>
        </authorList>
    </citation>
    <scope>NUCLEOTIDE SEQUENCE</scope>
</reference>
<dbReference type="EMBL" id="CAJNOW010019319">
    <property type="protein sequence ID" value="CAF1671821.1"/>
    <property type="molecule type" value="Genomic_DNA"/>
</dbReference>
<dbReference type="Proteomes" id="UP000663887">
    <property type="component" value="Unassembled WGS sequence"/>
</dbReference>
<keyword evidence="2 3" id="KW-0040">ANK repeat</keyword>
<dbReference type="EMBL" id="CAJNOV010000138">
    <property type="protein sequence ID" value="CAF0998888.1"/>
    <property type="molecule type" value="Genomic_DNA"/>
</dbReference>
<dbReference type="Proteomes" id="UP000663834">
    <property type="component" value="Unassembled WGS sequence"/>
</dbReference>
<dbReference type="PANTHER" id="PTHR24198">
    <property type="entry name" value="ANKYRIN REPEAT AND PROTEIN KINASE DOMAIN-CONTAINING PROTEIN"/>
    <property type="match status" value="1"/>
</dbReference>
<evidence type="ECO:0000256" key="1">
    <source>
        <dbReference type="ARBA" id="ARBA00022737"/>
    </source>
</evidence>
<sequence>MKLIYETDMDLLPWTFMSRNIQEACADGRTNDVEQMSREGADLNDSDEHGNTPLWLAYIGGHLDTVFALLELNVDINRRTGSILASDFHRACGWADDVFIDILCNYNANLDLTDRFGKTPLIYAIEYRTSLSEPNEEDLIRLLITKGANINHVDMSGLTPLFYAIYRGLPSIVKILLHHNANYEFENLLGYSPLRYALGCLSYSNPYEEDIYQERLNIVELLLDQFQSNEIELKKAIIGYAPNIPYLFPLFDFIFYCRIKNRYDLEKIAWKTYEETHWPCNITYGNLILAQNIFVFNYYIDNIVYFIQRMYIENYRQLIIFYLQRIIKDKETINRFFLLLYCAFIEMDGNSLYVEMLKYLLDNQRIYLFKQRREVIKRILSLCHRAPIRLLALCRRKIRQSIKSSIDRRIEFNSILPKSLQQYLILDELTSFMISSTSNRLFSLIEQSISYIESPIISSSSTLSNKSNSMSSFNELCS</sequence>
<proteinExistence type="predicted"/>
<dbReference type="EMBL" id="CAJNRF010008114">
    <property type="protein sequence ID" value="CAF2097979.1"/>
    <property type="molecule type" value="Genomic_DNA"/>
</dbReference>
<protein>
    <submittedName>
        <fullName evidence="6">Uncharacterized protein</fullName>
    </submittedName>
</protein>